<dbReference type="AlphaFoldDB" id="A0A1H3SY14"/>
<dbReference type="RefSeq" id="WP_093277320.1">
    <property type="nucleotide sequence ID" value="NZ_FNOK01000072.1"/>
</dbReference>
<evidence type="ECO:0000313" key="2">
    <source>
        <dbReference type="EMBL" id="SDZ42670.1"/>
    </source>
</evidence>
<dbReference type="Gene3D" id="3.40.47.10">
    <property type="match status" value="2"/>
</dbReference>
<evidence type="ECO:0000313" key="3">
    <source>
        <dbReference type="Proteomes" id="UP000199529"/>
    </source>
</evidence>
<reference evidence="3" key="1">
    <citation type="submission" date="2016-10" db="EMBL/GenBank/DDBJ databases">
        <authorList>
            <person name="Varghese N."/>
            <person name="Submissions S."/>
        </authorList>
    </citation>
    <scope>NUCLEOTIDE SEQUENCE [LARGE SCALE GENOMIC DNA]</scope>
    <source>
        <strain evidence="3">CGMCC 4.3530</strain>
    </source>
</reference>
<feature type="domain" description="Beta-ketoacyl-[acyl-carrier-protein] synthase III N-terminal" evidence="1">
    <location>
        <begin position="118"/>
        <end position="178"/>
    </location>
</feature>
<gene>
    <name evidence="2" type="ORF">SAMN05216215_107219</name>
</gene>
<organism evidence="2 3">
    <name type="scientific">Saccharopolyspora shandongensis</name>
    <dbReference type="NCBI Taxonomy" id="418495"/>
    <lineage>
        <taxon>Bacteria</taxon>
        <taxon>Bacillati</taxon>
        <taxon>Actinomycetota</taxon>
        <taxon>Actinomycetes</taxon>
        <taxon>Pseudonocardiales</taxon>
        <taxon>Pseudonocardiaceae</taxon>
        <taxon>Saccharopolyspora</taxon>
    </lineage>
</organism>
<dbReference type="PANTHER" id="PTHR34069">
    <property type="entry name" value="3-OXOACYL-[ACYL-CARRIER-PROTEIN] SYNTHASE 3"/>
    <property type="match status" value="1"/>
</dbReference>
<dbReference type="STRING" id="418495.SAMN05216215_107219"/>
<dbReference type="PANTHER" id="PTHR34069:SF3">
    <property type="entry name" value="ACYL-COA:ACYL-COA ALKYLTRANSFERASE"/>
    <property type="match status" value="1"/>
</dbReference>
<dbReference type="GO" id="GO:0006633">
    <property type="term" value="P:fatty acid biosynthetic process"/>
    <property type="evidence" value="ECO:0007669"/>
    <property type="project" value="InterPro"/>
</dbReference>
<dbReference type="EMBL" id="FNOK01000072">
    <property type="protein sequence ID" value="SDZ42670.1"/>
    <property type="molecule type" value="Genomic_DNA"/>
</dbReference>
<dbReference type="InterPro" id="IPR013751">
    <property type="entry name" value="ACP_syn_III_N"/>
</dbReference>
<name>A0A1H3SY14_9PSEU</name>
<dbReference type="GO" id="GO:0004315">
    <property type="term" value="F:3-oxoacyl-[acyl-carrier-protein] synthase activity"/>
    <property type="evidence" value="ECO:0007669"/>
    <property type="project" value="InterPro"/>
</dbReference>
<dbReference type="SUPFAM" id="SSF53901">
    <property type="entry name" value="Thiolase-like"/>
    <property type="match status" value="1"/>
</dbReference>
<accession>A0A1H3SY14</accession>
<dbReference type="OrthoDB" id="151547at2"/>
<protein>
    <submittedName>
        <fullName evidence="2">3-oxoacyl-[acyl-carrier-protein] synthase-3</fullName>
    </submittedName>
</protein>
<proteinExistence type="predicted"/>
<sequence>MTQTAGILGAGYSVPNGVRRNDDPAYASLNQNRNAQGVIEAAVFRGLDRRRVLAKGERIEDHVVKAADLALGKAGLEPADIDRLYGYITVPEYLTPNSLYHVHHLLGLPSEVVVVPINSEYSNFLLGVVHAAEAVEAGRARNSLVACGANWTGHMDYTKGHAVSIGDAAGAAVVGPSDRFVVLDHLTQTASSQYHGLTMTMRTLHLNGLTLLPVDPVTGLPTPTYDMTQTGIEDLGGLVKDAVAVVALDLLKRNDVDPNQVTLMTHQGSRILMDHWNERIKPREYLDTLAEHGNMTVATYPVNLAYYLDEITTEYTLIVAVACGLHVTALLLRN</sequence>
<dbReference type="InterPro" id="IPR016039">
    <property type="entry name" value="Thiolase-like"/>
</dbReference>
<dbReference type="Pfam" id="PF08545">
    <property type="entry name" value="ACP_syn_III"/>
    <property type="match status" value="1"/>
</dbReference>
<dbReference type="GO" id="GO:0044550">
    <property type="term" value="P:secondary metabolite biosynthetic process"/>
    <property type="evidence" value="ECO:0007669"/>
    <property type="project" value="TreeGrafter"/>
</dbReference>
<evidence type="ECO:0000259" key="1">
    <source>
        <dbReference type="Pfam" id="PF08545"/>
    </source>
</evidence>
<dbReference type="Proteomes" id="UP000199529">
    <property type="component" value="Unassembled WGS sequence"/>
</dbReference>
<keyword evidence="3" id="KW-1185">Reference proteome</keyword>